<keyword evidence="2" id="KW-1185">Reference proteome</keyword>
<proteinExistence type="predicted"/>
<dbReference type="Proteomes" id="UP001141806">
    <property type="component" value="Unassembled WGS sequence"/>
</dbReference>
<sequence length="403" mass="43418">MPSTRGFGTGGSSSEVAGDMGQLLNLTSGFDLGLIYSVGSRSKGGIYLQVEGGPTEPGRGLRPQVSGGLSLAGGIELTVSGVTRCIDQPGLHRLPKDSGNSTMACHRLQHPRRGRQRGEWCREERASNLVWQPVTIVPGTLATNRGVVSDISQTHLGLAVPTNGYGEQVVGLVFEAVMLAMLSHVGVAGGLRSVMEDLNARVCQKGMRTRLERSQDYLGRFLEFPFEETISQAGGREAGMAANRQLQQCVGGFLFESMTAKDGVGSVLATNPVKHAISHVASDEEVVVSNVFGLAEEEGSSPLLWHVAVWREPAMSIQGGNLAVRENGTLPHKITNINSIFNKFDYDHHNTVYLKEFRSELKKIMLAIADELGSSSIQMTIEEDDQSFLKKAVELEASKIAQA</sequence>
<evidence type="ECO:0008006" key="3">
    <source>
        <dbReference type="Google" id="ProtNLM"/>
    </source>
</evidence>
<organism evidence="1 2">
    <name type="scientific">Protea cynaroides</name>
    <dbReference type="NCBI Taxonomy" id="273540"/>
    <lineage>
        <taxon>Eukaryota</taxon>
        <taxon>Viridiplantae</taxon>
        <taxon>Streptophyta</taxon>
        <taxon>Embryophyta</taxon>
        <taxon>Tracheophyta</taxon>
        <taxon>Spermatophyta</taxon>
        <taxon>Magnoliopsida</taxon>
        <taxon>Proteales</taxon>
        <taxon>Proteaceae</taxon>
        <taxon>Protea</taxon>
    </lineage>
</organism>
<reference evidence="1" key="1">
    <citation type="journal article" date="2023" name="Plant J.">
        <title>The genome of the king protea, Protea cynaroides.</title>
        <authorList>
            <person name="Chang J."/>
            <person name="Duong T.A."/>
            <person name="Schoeman C."/>
            <person name="Ma X."/>
            <person name="Roodt D."/>
            <person name="Barker N."/>
            <person name="Li Z."/>
            <person name="Van de Peer Y."/>
            <person name="Mizrachi E."/>
        </authorList>
    </citation>
    <scope>NUCLEOTIDE SEQUENCE</scope>
    <source>
        <tissue evidence="1">Young leaves</tissue>
    </source>
</reference>
<protein>
    <recommendedName>
        <fullName evidence="3">EF-hand domain-containing protein</fullName>
    </recommendedName>
</protein>
<accession>A0A9Q0KTH8</accession>
<evidence type="ECO:0000313" key="2">
    <source>
        <dbReference type="Proteomes" id="UP001141806"/>
    </source>
</evidence>
<dbReference type="EMBL" id="JAMYWD010000003">
    <property type="protein sequence ID" value="KAJ4976081.1"/>
    <property type="molecule type" value="Genomic_DNA"/>
</dbReference>
<evidence type="ECO:0000313" key="1">
    <source>
        <dbReference type="EMBL" id="KAJ4976081.1"/>
    </source>
</evidence>
<name>A0A9Q0KTH8_9MAGN</name>
<comment type="caution">
    <text evidence="1">The sequence shown here is derived from an EMBL/GenBank/DDBJ whole genome shotgun (WGS) entry which is preliminary data.</text>
</comment>
<gene>
    <name evidence="1" type="ORF">NE237_001187</name>
</gene>
<dbReference type="AlphaFoldDB" id="A0A9Q0KTH8"/>